<accession>A0A1F5V5E3</accession>
<comment type="caution">
    <text evidence="1">The sequence shown here is derived from an EMBL/GenBank/DDBJ whole genome shotgun (WGS) entry which is preliminary data.</text>
</comment>
<evidence type="ECO:0000313" key="2">
    <source>
        <dbReference type="Proteomes" id="UP000178943"/>
    </source>
</evidence>
<sequence>MFKNFNNYIVALWSNWNKSEICPLPLSPATWSFFSDLFAPEIMKTLFSVIFSNAVRDGV</sequence>
<dbReference type="EMBL" id="MFGW01000242">
    <property type="protein sequence ID" value="OGF58620.1"/>
    <property type="molecule type" value="Genomic_DNA"/>
</dbReference>
<dbReference type="Proteomes" id="UP000178943">
    <property type="component" value="Unassembled WGS sequence"/>
</dbReference>
<dbReference type="AlphaFoldDB" id="A0A1F5V5E3"/>
<reference evidence="1 2" key="1">
    <citation type="journal article" date="2016" name="Nat. Commun.">
        <title>Thousands of microbial genomes shed light on interconnected biogeochemical processes in an aquifer system.</title>
        <authorList>
            <person name="Anantharaman K."/>
            <person name="Brown C.T."/>
            <person name="Hug L.A."/>
            <person name="Sharon I."/>
            <person name="Castelle C.J."/>
            <person name="Probst A.J."/>
            <person name="Thomas B.C."/>
            <person name="Singh A."/>
            <person name="Wilkins M.J."/>
            <person name="Karaoz U."/>
            <person name="Brodie E.L."/>
            <person name="Williams K.H."/>
            <person name="Hubbard S.S."/>
            <person name="Banfield J.F."/>
        </authorList>
    </citation>
    <scope>NUCLEOTIDE SEQUENCE [LARGE SCALE GENOMIC DNA]</scope>
</reference>
<protein>
    <submittedName>
        <fullName evidence="1">Uncharacterized protein</fullName>
    </submittedName>
</protein>
<gene>
    <name evidence="1" type="ORF">A2Y62_14565</name>
</gene>
<proteinExistence type="predicted"/>
<name>A0A1F5V5E3_9BACT</name>
<organism evidence="1 2">
    <name type="scientific">Candidatus Fischerbacteria bacterium RBG_13_37_8</name>
    <dbReference type="NCBI Taxonomy" id="1817863"/>
    <lineage>
        <taxon>Bacteria</taxon>
        <taxon>Candidatus Fischeribacteriota</taxon>
    </lineage>
</organism>
<evidence type="ECO:0000313" key="1">
    <source>
        <dbReference type="EMBL" id="OGF58620.1"/>
    </source>
</evidence>